<feature type="region of interest" description="Disordered" evidence="1">
    <location>
        <begin position="1"/>
        <end position="42"/>
    </location>
</feature>
<dbReference type="KEGG" id="mor:MOC_2481"/>
<name>A0A089NQN3_9HYPH</name>
<evidence type="ECO:0000313" key="2">
    <source>
        <dbReference type="EMBL" id="AIQ90236.1"/>
    </source>
</evidence>
<proteinExistence type="predicted"/>
<dbReference type="STRING" id="693986.MOC_2481"/>
<dbReference type="Proteomes" id="UP000029492">
    <property type="component" value="Chromosome"/>
</dbReference>
<sequence length="42" mass="4464">MPKRARPSRPPFASCAQGDAEATRRRSLGAAPVIAGSELPMR</sequence>
<organism evidence="2 3">
    <name type="scientific">Methylobacterium oryzae CBMB20</name>
    <dbReference type="NCBI Taxonomy" id="693986"/>
    <lineage>
        <taxon>Bacteria</taxon>
        <taxon>Pseudomonadati</taxon>
        <taxon>Pseudomonadota</taxon>
        <taxon>Alphaproteobacteria</taxon>
        <taxon>Hyphomicrobiales</taxon>
        <taxon>Methylobacteriaceae</taxon>
        <taxon>Methylobacterium</taxon>
    </lineage>
</organism>
<evidence type="ECO:0000313" key="3">
    <source>
        <dbReference type="Proteomes" id="UP000029492"/>
    </source>
</evidence>
<reference evidence="2 3" key="1">
    <citation type="journal article" date="2014" name="PLoS ONE">
        <title>Genome Information of Methylobacterium oryzae, a Plant-Probiotic Methylotroph in the Phyllosphere.</title>
        <authorList>
            <person name="Kwak M.J."/>
            <person name="Jeong H."/>
            <person name="Madhaiyan M."/>
            <person name="Lee Y."/>
            <person name="Sa T.M."/>
            <person name="Oh T.K."/>
            <person name="Kim J.F."/>
        </authorList>
    </citation>
    <scope>NUCLEOTIDE SEQUENCE [LARGE SCALE GENOMIC DNA]</scope>
    <source>
        <strain evidence="2 3">CBMB20</strain>
    </source>
</reference>
<evidence type="ECO:0000256" key="1">
    <source>
        <dbReference type="SAM" id="MobiDB-lite"/>
    </source>
</evidence>
<gene>
    <name evidence="2" type="ORF">MOC_2481</name>
</gene>
<protein>
    <submittedName>
        <fullName evidence="2">Protein of unassigned function</fullName>
    </submittedName>
</protein>
<dbReference type="HOGENOM" id="CLU_3253964_0_0_5"/>
<dbReference type="AlphaFoldDB" id="A0A089NQN3"/>
<accession>A0A089NQN3</accession>
<dbReference type="EMBL" id="CP003811">
    <property type="protein sequence ID" value="AIQ90236.1"/>
    <property type="molecule type" value="Genomic_DNA"/>
</dbReference>
<keyword evidence="3" id="KW-1185">Reference proteome</keyword>